<gene>
    <name evidence="1" type="ORF">A3A13_04025</name>
</gene>
<name>A0A1F8GD21_9BACT</name>
<accession>A0A1F8GD21</accession>
<evidence type="ECO:0000313" key="1">
    <source>
        <dbReference type="EMBL" id="OGN23262.1"/>
    </source>
</evidence>
<dbReference type="Proteomes" id="UP000178911">
    <property type="component" value="Unassembled WGS sequence"/>
</dbReference>
<dbReference type="AlphaFoldDB" id="A0A1F8GD21"/>
<dbReference type="STRING" id="1802695.A3A13_04025"/>
<organism evidence="1 2">
    <name type="scientific">Candidatus Yanofskybacteria bacterium RIFCSPLOWO2_01_FULL_43_22</name>
    <dbReference type="NCBI Taxonomy" id="1802695"/>
    <lineage>
        <taxon>Bacteria</taxon>
        <taxon>Candidatus Yanofskyibacteriota</taxon>
    </lineage>
</organism>
<reference evidence="1 2" key="1">
    <citation type="journal article" date="2016" name="Nat. Commun.">
        <title>Thousands of microbial genomes shed light on interconnected biogeochemical processes in an aquifer system.</title>
        <authorList>
            <person name="Anantharaman K."/>
            <person name="Brown C.T."/>
            <person name="Hug L.A."/>
            <person name="Sharon I."/>
            <person name="Castelle C.J."/>
            <person name="Probst A.J."/>
            <person name="Thomas B.C."/>
            <person name="Singh A."/>
            <person name="Wilkins M.J."/>
            <person name="Karaoz U."/>
            <person name="Brodie E.L."/>
            <person name="Williams K.H."/>
            <person name="Hubbard S.S."/>
            <person name="Banfield J.F."/>
        </authorList>
    </citation>
    <scope>NUCLEOTIDE SEQUENCE [LARGE SCALE GENOMIC DNA]</scope>
</reference>
<comment type="caution">
    <text evidence="1">The sequence shown here is derived from an EMBL/GenBank/DDBJ whole genome shotgun (WGS) entry which is preliminary data.</text>
</comment>
<sequence length="70" mass="8217">MGSNFVQSTLPKNLLEISVRIIEIKENFHFCKIQVGSFLFFYENLTFKYIYCTLVEVSTCTLKIEKGDRK</sequence>
<evidence type="ECO:0000313" key="2">
    <source>
        <dbReference type="Proteomes" id="UP000178911"/>
    </source>
</evidence>
<protein>
    <submittedName>
        <fullName evidence="1">Uncharacterized protein</fullName>
    </submittedName>
</protein>
<proteinExistence type="predicted"/>
<dbReference type="EMBL" id="MGKJ01000020">
    <property type="protein sequence ID" value="OGN23262.1"/>
    <property type="molecule type" value="Genomic_DNA"/>
</dbReference>